<accession>A0ABZ2LRA2</accession>
<dbReference type="SUPFAM" id="SSF48150">
    <property type="entry name" value="DNA-glycosylase"/>
    <property type="match status" value="1"/>
</dbReference>
<protein>
    <recommendedName>
        <fullName evidence="3">DNA-3-methyladenine glycosylase II</fullName>
        <ecNumber evidence="3">3.2.2.21</ecNumber>
    </recommendedName>
</protein>
<gene>
    <name evidence="10" type="ORF">LZC94_37095</name>
</gene>
<dbReference type="GO" id="GO:0032259">
    <property type="term" value="P:methylation"/>
    <property type="evidence" value="ECO:0007669"/>
    <property type="project" value="UniProtKB-KW"/>
</dbReference>
<dbReference type="InterPro" id="IPR036631">
    <property type="entry name" value="MGMT_N_sf"/>
</dbReference>
<dbReference type="EC" id="3.2.2.21" evidence="3"/>
<dbReference type="Gene3D" id="3.30.160.70">
    <property type="entry name" value="Methylated DNA-protein cysteine methyltransferase domain"/>
    <property type="match status" value="1"/>
</dbReference>
<keyword evidence="7" id="KW-0234">DNA repair</keyword>
<dbReference type="Pfam" id="PF00730">
    <property type="entry name" value="HhH-GPD"/>
    <property type="match status" value="1"/>
</dbReference>
<dbReference type="CDD" id="cd06445">
    <property type="entry name" value="ATase"/>
    <property type="match status" value="1"/>
</dbReference>
<comment type="catalytic activity">
    <reaction evidence="1">
        <text>Hydrolysis of alkylated DNA, releasing 3-methyladenine, 3-methylguanine, 7-methylguanine and 7-methyladenine.</text>
        <dbReference type="EC" id="3.2.2.21"/>
    </reaction>
</comment>
<keyword evidence="6" id="KW-0227">DNA damage</keyword>
<dbReference type="InterPro" id="IPR003265">
    <property type="entry name" value="HhH-GPD_domain"/>
</dbReference>
<dbReference type="RefSeq" id="WP_394823059.1">
    <property type="nucleotide sequence ID" value="NZ_CP089984.1"/>
</dbReference>
<evidence type="ECO:0000259" key="9">
    <source>
        <dbReference type="SMART" id="SM00478"/>
    </source>
</evidence>
<dbReference type="Gene3D" id="1.10.1670.40">
    <property type="match status" value="1"/>
</dbReference>
<dbReference type="InterPro" id="IPR036388">
    <property type="entry name" value="WH-like_DNA-bd_sf"/>
</dbReference>
<evidence type="ECO:0000256" key="5">
    <source>
        <dbReference type="ARBA" id="ARBA00022679"/>
    </source>
</evidence>
<dbReference type="InterPro" id="IPR051912">
    <property type="entry name" value="Alkylbase_DNA_Glycosylase/TA"/>
</dbReference>
<evidence type="ECO:0000256" key="2">
    <source>
        <dbReference type="ARBA" id="ARBA00001286"/>
    </source>
</evidence>
<reference evidence="10 11" key="1">
    <citation type="submission" date="2021-12" db="EMBL/GenBank/DDBJ databases">
        <title>Discovery of the Pendulisporaceae a myxobacterial family with distinct sporulation behavior and unique specialized metabolism.</title>
        <authorList>
            <person name="Garcia R."/>
            <person name="Popoff A."/>
            <person name="Bader C.D."/>
            <person name="Loehr J."/>
            <person name="Walesch S."/>
            <person name="Walt C."/>
            <person name="Boldt J."/>
            <person name="Bunk B."/>
            <person name="Haeckl F.J.F.P.J."/>
            <person name="Gunesch A.P."/>
            <person name="Birkelbach J."/>
            <person name="Nuebel U."/>
            <person name="Pietschmann T."/>
            <person name="Bach T."/>
            <person name="Mueller R."/>
        </authorList>
    </citation>
    <scope>NUCLEOTIDE SEQUENCE [LARGE SCALE GENOMIC DNA]</scope>
    <source>
        <strain evidence="10 11">MSr11954</strain>
    </source>
</reference>
<sequence>MAAQGFALFDTAIGRCGIAWGARGVVGVQLPEAREDATRARLVQRFPEAIEGAPSPAAQRARDGIVALLAGEAGAEDDRLAGIALDMVEVPPFHRRVYEVARTIAPGATLSYGEIATRMGAPGSARAVGQALGRNPFAIVVPCHRVLTAGGKVGGFSANGGITTKLRLLSIERARAAATTAADGDGVLGFDPVSAVAHVRASDPSLSRIIDAVGPCRLRLDPTVSVFFALAEAIVYQQLTTKAAATIFARVRALFPRAHEGPTAEQILRASDEKLLGAGLSRAKLLALRDLARKAKAGEIPTLAEVHAMDDEAIVERLTQVRGIGRWTVEMLLVFRLGRPDVLPVDDYGIRKGLGIVLGKSEMPGTKEVAAYGERWRPYRTVASWYLWRALELPASVAGAAPSPSKR</sequence>
<dbReference type="Proteomes" id="UP001370348">
    <property type="component" value="Chromosome"/>
</dbReference>
<feature type="domain" description="HhH-GPD" evidence="9">
    <location>
        <begin position="235"/>
        <end position="392"/>
    </location>
</feature>
<dbReference type="SUPFAM" id="SSF46767">
    <property type="entry name" value="Methylated DNA-protein cysteine methyltransferase, C-terminal domain"/>
    <property type="match status" value="1"/>
</dbReference>
<dbReference type="InterPro" id="IPR001497">
    <property type="entry name" value="MethylDNA_cys_MeTrfase_AS"/>
</dbReference>
<evidence type="ECO:0000256" key="4">
    <source>
        <dbReference type="ARBA" id="ARBA00022603"/>
    </source>
</evidence>
<dbReference type="PANTHER" id="PTHR43003:SF5">
    <property type="entry name" value="DNA-3-METHYLADENINE GLYCOSYLASE"/>
    <property type="match status" value="1"/>
</dbReference>
<dbReference type="EMBL" id="CP089984">
    <property type="protein sequence ID" value="WXB13449.1"/>
    <property type="molecule type" value="Genomic_DNA"/>
</dbReference>
<dbReference type="Gene3D" id="1.10.10.10">
    <property type="entry name" value="Winged helix-like DNA-binding domain superfamily/Winged helix DNA-binding domain"/>
    <property type="match status" value="1"/>
</dbReference>
<dbReference type="NCBIfam" id="TIGR00589">
    <property type="entry name" value="ogt"/>
    <property type="match status" value="1"/>
</dbReference>
<evidence type="ECO:0000256" key="6">
    <source>
        <dbReference type="ARBA" id="ARBA00022763"/>
    </source>
</evidence>
<dbReference type="InterPro" id="IPR011257">
    <property type="entry name" value="DNA_glycosylase"/>
</dbReference>
<dbReference type="PANTHER" id="PTHR43003">
    <property type="entry name" value="DNA-3-METHYLADENINE GLYCOSYLASE"/>
    <property type="match status" value="1"/>
</dbReference>
<dbReference type="Gene3D" id="1.10.340.30">
    <property type="entry name" value="Hypothetical protein, domain 2"/>
    <property type="match status" value="1"/>
</dbReference>
<dbReference type="SMART" id="SM00478">
    <property type="entry name" value="ENDO3c"/>
    <property type="match status" value="1"/>
</dbReference>
<dbReference type="PROSITE" id="PS00374">
    <property type="entry name" value="MGMT"/>
    <property type="match status" value="1"/>
</dbReference>
<evidence type="ECO:0000256" key="7">
    <source>
        <dbReference type="ARBA" id="ARBA00023204"/>
    </source>
</evidence>
<evidence type="ECO:0000256" key="1">
    <source>
        <dbReference type="ARBA" id="ARBA00000086"/>
    </source>
</evidence>
<organism evidence="10 11">
    <name type="scientific">Pendulispora albinea</name>
    <dbReference type="NCBI Taxonomy" id="2741071"/>
    <lineage>
        <taxon>Bacteria</taxon>
        <taxon>Pseudomonadati</taxon>
        <taxon>Myxococcota</taxon>
        <taxon>Myxococcia</taxon>
        <taxon>Myxococcales</taxon>
        <taxon>Sorangiineae</taxon>
        <taxon>Pendulisporaceae</taxon>
        <taxon>Pendulispora</taxon>
    </lineage>
</organism>
<keyword evidence="11" id="KW-1185">Reference proteome</keyword>
<name>A0ABZ2LRA2_9BACT</name>
<dbReference type="Pfam" id="PF01035">
    <property type="entry name" value="DNA_binding_1"/>
    <property type="match status" value="1"/>
</dbReference>
<evidence type="ECO:0000256" key="3">
    <source>
        <dbReference type="ARBA" id="ARBA00012000"/>
    </source>
</evidence>
<comment type="catalytic activity">
    <reaction evidence="2">
        <text>a 4-O-methyl-thymidine in DNA + L-cysteinyl-[protein] = a thymidine in DNA + S-methyl-L-cysteinyl-[protein]</text>
        <dbReference type="Rhea" id="RHEA:53428"/>
        <dbReference type="Rhea" id="RHEA-COMP:10131"/>
        <dbReference type="Rhea" id="RHEA-COMP:10132"/>
        <dbReference type="Rhea" id="RHEA-COMP:13555"/>
        <dbReference type="Rhea" id="RHEA-COMP:13556"/>
        <dbReference type="ChEBI" id="CHEBI:29950"/>
        <dbReference type="ChEBI" id="CHEBI:82612"/>
        <dbReference type="ChEBI" id="CHEBI:137386"/>
        <dbReference type="ChEBI" id="CHEBI:137387"/>
        <dbReference type="EC" id="2.1.1.63"/>
    </reaction>
</comment>
<dbReference type="GO" id="GO:0003908">
    <property type="term" value="F:methylated-DNA-[protein]-cysteine S-methyltransferase activity"/>
    <property type="evidence" value="ECO:0007669"/>
    <property type="project" value="UniProtKB-EC"/>
</dbReference>
<dbReference type="InterPro" id="IPR036217">
    <property type="entry name" value="MethylDNA_cys_MeTrfase_DNAb"/>
</dbReference>
<evidence type="ECO:0000313" key="10">
    <source>
        <dbReference type="EMBL" id="WXB13449.1"/>
    </source>
</evidence>
<keyword evidence="4 10" id="KW-0489">Methyltransferase</keyword>
<keyword evidence="5 10" id="KW-0808">Transferase</keyword>
<comment type="catalytic activity">
    <reaction evidence="8">
        <text>a 6-O-methyl-2'-deoxyguanosine in DNA + L-cysteinyl-[protein] = S-methyl-L-cysteinyl-[protein] + a 2'-deoxyguanosine in DNA</text>
        <dbReference type="Rhea" id="RHEA:24000"/>
        <dbReference type="Rhea" id="RHEA-COMP:10131"/>
        <dbReference type="Rhea" id="RHEA-COMP:10132"/>
        <dbReference type="Rhea" id="RHEA-COMP:11367"/>
        <dbReference type="Rhea" id="RHEA-COMP:11368"/>
        <dbReference type="ChEBI" id="CHEBI:29950"/>
        <dbReference type="ChEBI" id="CHEBI:82612"/>
        <dbReference type="ChEBI" id="CHEBI:85445"/>
        <dbReference type="ChEBI" id="CHEBI:85448"/>
        <dbReference type="EC" id="2.1.1.63"/>
    </reaction>
</comment>
<evidence type="ECO:0000313" key="11">
    <source>
        <dbReference type="Proteomes" id="UP001370348"/>
    </source>
</evidence>
<dbReference type="SUPFAM" id="SSF53155">
    <property type="entry name" value="Methylated DNA-protein cysteine methyltransferase domain"/>
    <property type="match status" value="1"/>
</dbReference>
<evidence type="ECO:0000256" key="8">
    <source>
        <dbReference type="ARBA" id="ARBA00049348"/>
    </source>
</evidence>
<proteinExistence type="predicted"/>
<dbReference type="CDD" id="cd00056">
    <property type="entry name" value="ENDO3c"/>
    <property type="match status" value="1"/>
</dbReference>
<dbReference type="InterPro" id="IPR014048">
    <property type="entry name" value="MethylDNA_cys_MeTrfase_DNA-bd"/>
</dbReference>